<dbReference type="EMBL" id="JAULSR010000002">
    <property type="protein sequence ID" value="KAK0630688.1"/>
    <property type="molecule type" value="Genomic_DNA"/>
</dbReference>
<evidence type="ECO:0000313" key="3">
    <source>
        <dbReference type="Proteomes" id="UP001174934"/>
    </source>
</evidence>
<protein>
    <submittedName>
        <fullName evidence="2">Heterokaryon incompatibility protein-domain-containing protein</fullName>
    </submittedName>
</protein>
<gene>
    <name evidence="2" type="ORF">B0T17DRAFT_488417</name>
</gene>
<proteinExistence type="predicted"/>
<dbReference type="InterPro" id="IPR052895">
    <property type="entry name" value="HetReg/Transcr_Mod"/>
</dbReference>
<feature type="domain" description="Heterokaryon incompatibility" evidence="1">
    <location>
        <begin position="50"/>
        <end position="217"/>
    </location>
</feature>
<reference evidence="2" key="1">
    <citation type="submission" date="2023-06" db="EMBL/GenBank/DDBJ databases">
        <title>Genome-scale phylogeny and comparative genomics of the fungal order Sordariales.</title>
        <authorList>
            <consortium name="Lawrence Berkeley National Laboratory"/>
            <person name="Hensen N."/>
            <person name="Bonometti L."/>
            <person name="Westerberg I."/>
            <person name="Brannstrom I.O."/>
            <person name="Guillou S."/>
            <person name="Cros-Aarteil S."/>
            <person name="Calhoun S."/>
            <person name="Haridas S."/>
            <person name="Kuo A."/>
            <person name="Mondo S."/>
            <person name="Pangilinan J."/>
            <person name="Riley R."/>
            <person name="LaButti K."/>
            <person name="Andreopoulos B."/>
            <person name="Lipzen A."/>
            <person name="Chen C."/>
            <person name="Yanf M."/>
            <person name="Daum C."/>
            <person name="Ng V."/>
            <person name="Clum A."/>
            <person name="Steindorff A."/>
            <person name="Ohm R."/>
            <person name="Martin F."/>
            <person name="Silar P."/>
            <person name="Natvig D."/>
            <person name="Lalanne C."/>
            <person name="Gautier V."/>
            <person name="Ament-velasquez S.L."/>
            <person name="Kruys A."/>
            <person name="Hutchinson M.I."/>
            <person name="Powell A.J."/>
            <person name="Barry K."/>
            <person name="Miller A.N."/>
            <person name="Grigoriev I.V."/>
            <person name="Debuchy R."/>
            <person name="Gladieux P."/>
            <person name="Thoren M.H."/>
            <person name="Johannesson H."/>
        </authorList>
    </citation>
    <scope>NUCLEOTIDE SEQUENCE</scope>
    <source>
        <strain evidence="2">SMH3391-2</strain>
    </source>
</reference>
<evidence type="ECO:0000313" key="2">
    <source>
        <dbReference type="EMBL" id="KAK0630688.1"/>
    </source>
</evidence>
<organism evidence="2 3">
    <name type="scientific">Bombardia bombarda</name>
    <dbReference type="NCBI Taxonomy" id="252184"/>
    <lineage>
        <taxon>Eukaryota</taxon>
        <taxon>Fungi</taxon>
        <taxon>Dikarya</taxon>
        <taxon>Ascomycota</taxon>
        <taxon>Pezizomycotina</taxon>
        <taxon>Sordariomycetes</taxon>
        <taxon>Sordariomycetidae</taxon>
        <taxon>Sordariales</taxon>
        <taxon>Lasiosphaeriaceae</taxon>
        <taxon>Bombardia</taxon>
    </lineage>
</organism>
<dbReference type="Proteomes" id="UP001174934">
    <property type="component" value="Unassembled WGS sequence"/>
</dbReference>
<dbReference type="PANTHER" id="PTHR24148">
    <property type="entry name" value="ANKYRIN REPEAT DOMAIN-CONTAINING PROTEIN 39 HOMOLOG-RELATED"/>
    <property type="match status" value="1"/>
</dbReference>
<dbReference type="AlphaFoldDB" id="A0AA39XB52"/>
<name>A0AA39XB52_9PEZI</name>
<sequence length="306" mass="34396">MSSIATTTFPYPPLPVGVDALRILILQPGDFSDPIKCTLTPAAFSMKPKYLALSYTWRDSYPDNSELPIGRFPDKKKKGVDAAIDVNDIPFYVRHNLRLALLHLRSPTQPLPIWADAICINQADTQERNAQVAIMSFIYMRALKVVTWLGVKDYGKRHLNPFHGMAMDWKAGQTRHLPTIVAASQDRQHCYSLEPDHATFARIVQSAYWPRLWIVQEVCLPRQLVVVYGSKMWKYEDLCQWDVLLKVRTSSISAEISPSAVTAGENANDPGIGIGAMIRLLDARDARHTSSTVLERLIETFAKSAC</sequence>
<dbReference type="PANTHER" id="PTHR24148:SF64">
    <property type="entry name" value="HETEROKARYON INCOMPATIBILITY DOMAIN-CONTAINING PROTEIN"/>
    <property type="match status" value="1"/>
</dbReference>
<dbReference type="InterPro" id="IPR010730">
    <property type="entry name" value="HET"/>
</dbReference>
<feature type="non-terminal residue" evidence="2">
    <location>
        <position position="306"/>
    </location>
</feature>
<comment type="caution">
    <text evidence="2">The sequence shown here is derived from an EMBL/GenBank/DDBJ whole genome shotgun (WGS) entry which is preliminary data.</text>
</comment>
<keyword evidence="3" id="KW-1185">Reference proteome</keyword>
<evidence type="ECO:0000259" key="1">
    <source>
        <dbReference type="Pfam" id="PF06985"/>
    </source>
</evidence>
<dbReference type="Pfam" id="PF06985">
    <property type="entry name" value="HET"/>
    <property type="match status" value="1"/>
</dbReference>
<accession>A0AA39XB52</accession>